<accession>A0AA42WB12</accession>
<dbReference type="InterPro" id="IPR050204">
    <property type="entry name" value="AraC_XylS_family_regulators"/>
</dbReference>
<name>A0AA42WB12_9BURK</name>
<feature type="domain" description="HTH araC/xylS-type" evidence="4">
    <location>
        <begin position="180"/>
        <end position="278"/>
    </location>
</feature>
<evidence type="ECO:0000313" key="5">
    <source>
        <dbReference type="EMBL" id="MDH2050349.1"/>
    </source>
</evidence>
<evidence type="ECO:0000259" key="4">
    <source>
        <dbReference type="PROSITE" id="PS01124"/>
    </source>
</evidence>
<gene>
    <name evidence="5" type="ORF">N5K24_08065</name>
</gene>
<comment type="caution">
    <text evidence="5">The sequence shown here is derived from an EMBL/GenBank/DDBJ whole genome shotgun (WGS) entry which is preliminary data.</text>
</comment>
<dbReference type="AlphaFoldDB" id="A0AA42WB12"/>
<keyword evidence="2" id="KW-0238">DNA-binding</keyword>
<dbReference type="Pfam" id="PF12833">
    <property type="entry name" value="HTH_18"/>
    <property type="match status" value="1"/>
</dbReference>
<dbReference type="PROSITE" id="PS01124">
    <property type="entry name" value="HTH_ARAC_FAMILY_2"/>
    <property type="match status" value="1"/>
</dbReference>
<dbReference type="RefSeq" id="WP_280026328.1">
    <property type="nucleotide sequence ID" value="NZ_JAOCKG010000002.1"/>
</dbReference>
<organism evidence="5 6">
    <name type="scientific">Achromobacter marplatensis</name>
    <dbReference type="NCBI Taxonomy" id="470868"/>
    <lineage>
        <taxon>Bacteria</taxon>
        <taxon>Pseudomonadati</taxon>
        <taxon>Pseudomonadota</taxon>
        <taxon>Betaproteobacteria</taxon>
        <taxon>Burkholderiales</taxon>
        <taxon>Alcaligenaceae</taxon>
        <taxon>Achromobacter</taxon>
    </lineage>
</organism>
<dbReference type="PANTHER" id="PTHR46796:SF14">
    <property type="entry name" value="TRANSCRIPTIONAL REGULATORY PROTEIN"/>
    <property type="match status" value="1"/>
</dbReference>
<proteinExistence type="predicted"/>
<reference evidence="5" key="1">
    <citation type="submission" date="2022-09" db="EMBL/GenBank/DDBJ databases">
        <title>Intensive care unit water sources are persistently colonized with multi-drug resistant bacteria and are the site of extensive horizontal gene transfer of antibiotic resistance genes.</title>
        <authorList>
            <person name="Diorio-Toth L."/>
        </authorList>
    </citation>
    <scope>NUCLEOTIDE SEQUENCE</scope>
    <source>
        <strain evidence="5">GD03676</strain>
    </source>
</reference>
<evidence type="ECO:0000256" key="1">
    <source>
        <dbReference type="ARBA" id="ARBA00023015"/>
    </source>
</evidence>
<dbReference type="Proteomes" id="UP001161276">
    <property type="component" value="Unassembled WGS sequence"/>
</dbReference>
<keyword evidence="3" id="KW-0804">Transcription</keyword>
<dbReference type="InterPro" id="IPR018062">
    <property type="entry name" value="HTH_AraC-typ_CS"/>
</dbReference>
<dbReference type="EMBL" id="JAOCKG010000002">
    <property type="protein sequence ID" value="MDH2050349.1"/>
    <property type="molecule type" value="Genomic_DNA"/>
</dbReference>
<dbReference type="InterPro" id="IPR009057">
    <property type="entry name" value="Homeodomain-like_sf"/>
</dbReference>
<dbReference type="SUPFAM" id="SSF46689">
    <property type="entry name" value="Homeodomain-like"/>
    <property type="match status" value="2"/>
</dbReference>
<dbReference type="InterPro" id="IPR018060">
    <property type="entry name" value="HTH_AraC"/>
</dbReference>
<dbReference type="PROSITE" id="PS00041">
    <property type="entry name" value="HTH_ARAC_FAMILY_1"/>
    <property type="match status" value="1"/>
</dbReference>
<sequence length="280" mass="30719">MPQRVQIQASDMTVTRMRSHRDDLPPGPPIPVQDAFSVIVQLQDFRAHTLWRGNRIAYQGGHAKGVVAITHLGDEWRCDHRSAFDNIRFQLPRSALDAFSSETSRPRISGFDCMNGTRDPVIYHLACALAPTLLHPQQASRLFMDQISVALQAHVMHAYGHAAAPALETASSHLSPGQLRRATELLAANVCGDLSVADIAAECGLSRSYFIKAFKGSTGKTPHRWLTTYRIERACALLAQGGWSIAAVALACGFADQSHLTRVFTQQLGTTPGMWRRPIG</sequence>
<dbReference type="GO" id="GO:0043565">
    <property type="term" value="F:sequence-specific DNA binding"/>
    <property type="evidence" value="ECO:0007669"/>
    <property type="project" value="InterPro"/>
</dbReference>
<dbReference type="PANTHER" id="PTHR46796">
    <property type="entry name" value="HTH-TYPE TRANSCRIPTIONAL ACTIVATOR RHAS-RELATED"/>
    <property type="match status" value="1"/>
</dbReference>
<keyword evidence="1" id="KW-0805">Transcription regulation</keyword>
<evidence type="ECO:0000313" key="6">
    <source>
        <dbReference type="Proteomes" id="UP001161276"/>
    </source>
</evidence>
<protein>
    <submittedName>
        <fullName evidence="5">AraC family transcriptional regulator</fullName>
    </submittedName>
</protein>
<evidence type="ECO:0000256" key="2">
    <source>
        <dbReference type="ARBA" id="ARBA00023125"/>
    </source>
</evidence>
<dbReference type="GO" id="GO:0003700">
    <property type="term" value="F:DNA-binding transcription factor activity"/>
    <property type="evidence" value="ECO:0007669"/>
    <property type="project" value="InterPro"/>
</dbReference>
<evidence type="ECO:0000256" key="3">
    <source>
        <dbReference type="ARBA" id="ARBA00023163"/>
    </source>
</evidence>
<dbReference type="SMART" id="SM00342">
    <property type="entry name" value="HTH_ARAC"/>
    <property type="match status" value="1"/>
</dbReference>
<dbReference type="Gene3D" id="1.10.10.60">
    <property type="entry name" value="Homeodomain-like"/>
    <property type="match status" value="2"/>
</dbReference>